<dbReference type="Gene3D" id="1.10.10.10">
    <property type="entry name" value="Winged helix-like DNA-binding domain superfamily/Winged helix DNA-binding domain"/>
    <property type="match status" value="1"/>
</dbReference>
<proteinExistence type="predicted"/>
<dbReference type="Pfam" id="PF01022">
    <property type="entry name" value="HTH_5"/>
    <property type="match status" value="1"/>
</dbReference>
<evidence type="ECO:0000313" key="6">
    <source>
        <dbReference type="Proteomes" id="UP000706926"/>
    </source>
</evidence>
<dbReference type="EMBL" id="JAGGKI010000010">
    <property type="protein sequence ID" value="MBP1894763.1"/>
    <property type="molecule type" value="Genomic_DNA"/>
</dbReference>
<dbReference type="PANTHER" id="PTHR33154">
    <property type="entry name" value="TRANSCRIPTIONAL REGULATOR, ARSR FAMILY"/>
    <property type="match status" value="1"/>
</dbReference>
<sequence length="368" mass="42540">MKVAVYSQPNILFECLELLCRYANNEDTRAVLRGLQDKYRLDTPELLQAFEPIIELGEYVYNGVNADEERLAFFFRSQGHEKWCCARILLHSSLHAYMPHPEAPDADFKPLVPMPKEQRLQQYTGHLKHWFASEADGSADLVVQNDADLINWIDSFDVDVQEKWLLSLLYQNYDAYMQELLPILNRAASLYREKLDIVSPLLEGFEARYRELVASKPIERLNSKLQIKLLDDKQVHIVPQVIGFNMVTYLSHTGTAEAETLYIGVLFETLEEIARQSVSDEEICRTLKMLSDPSKFAILKYIRRQPAYGSELAEQLGLSTATISHHMNALIQQGFVQIEKQANRIYYRMNREAVEKYLDLLQTSLLQN</sequence>
<protein>
    <submittedName>
        <fullName evidence="5">DNA-binding transcriptional ArsR family regulator</fullName>
    </submittedName>
</protein>
<dbReference type="PANTHER" id="PTHR33154:SF38">
    <property type="entry name" value="HTH ARSR-TYPE DOMAIN-CONTAINING PROTEIN"/>
    <property type="match status" value="1"/>
</dbReference>
<dbReference type="InterPro" id="IPR036388">
    <property type="entry name" value="WH-like_DNA-bd_sf"/>
</dbReference>
<dbReference type="InterPro" id="IPR051081">
    <property type="entry name" value="HTH_MetalResp_TranReg"/>
</dbReference>
<dbReference type="PROSITE" id="PS50987">
    <property type="entry name" value="HTH_ARSR_2"/>
    <property type="match status" value="1"/>
</dbReference>
<keyword evidence="6" id="KW-1185">Reference proteome</keyword>
<keyword evidence="1" id="KW-0805">Transcription regulation</keyword>
<comment type="caution">
    <text evidence="5">The sequence shown here is derived from an EMBL/GenBank/DDBJ whole genome shotgun (WGS) entry which is preliminary data.</text>
</comment>
<dbReference type="SMART" id="SM00418">
    <property type="entry name" value="HTH_ARSR"/>
    <property type="match status" value="1"/>
</dbReference>
<dbReference type="InterPro" id="IPR011991">
    <property type="entry name" value="ArsR-like_HTH"/>
</dbReference>
<dbReference type="InterPro" id="IPR036390">
    <property type="entry name" value="WH_DNA-bd_sf"/>
</dbReference>
<evidence type="ECO:0000259" key="4">
    <source>
        <dbReference type="PROSITE" id="PS50987"/>
    </source>
</evidence>
<dbReference type="GO" id="GO:0003677">
    <property type="term" value="F:DNA binding"/>
    <property type="evidence" value="ECO:0007669"/>
    <property type="project" value="UniProtKB-KW"/>
</dbReference>
<dbReference type="PRINTS" id="PR00778">
    <property type="entry name" value="HTHARSR"/>
</dbReference>
<dbReference type="RefSeq" id="WP_210095172.1">
    <property type="nucleotide sequence ID" value="NZ_CP139098.1"/>
</dbReference>
<evidence type="ECO:0000256" key="2">
    <source>
        <dbReference type="ARBA" id="ARBA00023125"/>
    </source>
</evidence>
<dbReference type="SUPFAM" id="SSF46785">
    <property type="entry name" value="Winged helix' DNA-binding domain"/>
    <property type="match status" value="1"/>
</dbReference>
<organism evidence="5 6">
    <name type="scientific">Paenibacillus lactis</name>
    <dbReference type="NCBI Taxonomy" id="228574"/>
    <lineage>
        <taxon>Bacteria</taxon>
        <taxon>Bacillati</taxon>
        <taxon>Bacillota</taxon>
        <taxon>Bacilli</taxon>
        <taxon>Bacillales</taxon>
        <taxon>Paenibacillaceae</taxon>
        <taxon>Paenibacillus</taxon>
    </lineage>
</organism>
<dbReference type="NCBIfam" id="NF033788">
    <property type="entry name" value="HTH_metalloreg"/>
    <property type="match status" value="1"/>
</dbReference>
<accession>A0ABS4FES3</accession>
<gene>
    <name evidence="5" type="ORF">J2Z18_003869</name>
</gene>
<evidence type="ECO:0000256" key="1">
    <source>
        <dbReference type="ARBA" id="ARBA00023015"/>
    </source>
</evidence>
<feature type="domain" description="HTH arsR-type" evidence="4">
    <location>
        <begin position="275"/>
        <end position="368"/>
    </location>
</feature>
<evidence type="ECO:0000256" key="3">
    <source>
        <dbReference type="ARBA" id="ARBA00023163"/>
    </source>
</evidence>
<dbReference type="InterPro" id="IPR001845">
    <property type="entry name" value="HTH_ArsR_DNA-bd_dom"/>
</dbReference>
<keyword evidence="3" id="KW-0804">Transcription</keyword>
<reference evidence="5 6" key="1">
    <citation type="submission" date="2021-03" db="EMBL/GenBank/DDBJ databases">
        <title>Genomic Encyclopedia of Type Strains, Phase IV (KMG-IV): sequencing the most valuable type-strain genomes for metagenomic binning, comparative biology and taxonomic classification.</title>
        <authorList>
            <person name="Goeker M."/>
        </authorList>
    </citation>
    <scope>NUCLEOTIDE SEQUENCE [LARGE SCALE GENOMIC DNA]</scope>
    <source>
        <strain evidence="5 6">DSM 15596</strain>
    </source>
</reference>
<dbReference type="Proteomes" id="UP000706926">
    <property type="component" value="Unassembled WGS sequence"/>
</dbReference>
<name>A0ABS4FES3_9BACL</name>
<dbReference type="CDD" id="cd00090">
    <property type="entry name" value="HTH_ARSR"/>
    <property type="match status" value="1"/>
</dbReference>
<evidence type="ECO:0000313" key="5">
    <source>
        <dbReference type="EMBL" id="MBP1894763.1"/>
    </source>
</evidence>
<keyword evidence="2 5" id="KW-0238">DNA-binding</keyword>
<dbReference type="GeneID" id="95405801"/>